<reference evidence="1" key="1">
    <citation type="submission" date="2020-05" db="EMBL/GenBank/DDBJ databases">
        <title>Large-scale comparative analyses of tick genomes elucidate their genetic diversity and vector capacities.</title>
        <authorList>
            <person name="Jia N."/>
            <person name="Wang J."/>
            <person name="Shi W."/>
            <person name="Du L."/>
            <person name="Sun Y."/>
            <person name="Zhan W."/>
            <person name="Jiang J."/>
            <person name="Wang Q."/>
            <person name="Zhang B."/>
            <person name="Ji P."/>
            <person name="Sakyi L.B."/>
            <person name="Cui X."/>
            <person name="Yuan T."/>
            <person name="Jiang B."/>
            <person name="Yang W."/>
            <person name="Lam T.T.-Y."/>
            <person name="Chang Q."/>
            <person name="Ding S."/>
            <person name="Wang X."/>
            <person name="Zhu J."/>
            <person name="Ruan X."/>
            <person name="Zhao L."/>
            <person name="Wei J."/>
            <person name="Que T."/>
            <person name="Du C."/>
            <person name="Cheng J."/>
            <person name="Dai P."/>
            <person name="Han X."/>
            <person name="Huang E."/>
            <person name="Gao Y."/>
            <person name="Liu J."/>
            <person name="Shao H."/>
            <person name="Ye R."/>
            <person name="Li L."/>
            <person name="Wei W."/>
            <person name="Wang X."/>
            <person name="Wang C."/>
            <person name="Yang T."/>
            <person name="Huo Q."/>
            <person name="Li W."/>
            <person name="Guo W."/>
            <person name="Chen H."/>
            <person name="Zhou L."/>
            <person name="Ni X."/>
            <person name="Tian J."/>
            <person name="Zhou Y."/>
            <person name="Sheng Y."/>
            <person name="Liu T."/>
            <person name="Pan Y."/>
            <person name="Xia L."/>
            <person name="Li J."/>
            <person name="Zhao F."/>
            <person name="Cao W."/>
        </authorList>
    </citation>
    <scope>NUCLEOTIDE SEQUENCE</scope>
    <source>
        <strain evidence="1">Hyas-2018</strain>
    </source>
</reference>
<dbReference type="Proteomes" id="UP000821845">
    <property type="component" value="Chromosome 10"/>
</dbReference>
<keyword evidence="2" id="KW-1185">Reference proteome</keyword>
<accession>A0ACB7TFU7</accession>
<protein>
    <submittedName>
        <fullName evidence="1">Uncharacterized protein</fullName>
    </submittedName>
</protein>
<evidence type="ECO:0000313" key="1">
    <source>
        <dbReference type="EMBL" id="KAH6943719.1"/>
    </source>
</evidence>
<dbReference type="EMBL" id="CM023490">
    <property type="protein sequence ID" value="KAH6943719.1"/>
    <property type="molecule type" value="Genomic_DNA"/>
</dbReference>
<organism evidence="1 2">
    <name type="scientific">Hyalomma asiaticum</name>
    <name type="common">Tick</name>
    <dbReference type="NCBI Taxonomy" id="266040"/>
    <lineage>
        <taxon>Eukaryota</taxon>
        <taxon>Metazoa</taxon>
        <taxon>Ecdysozoa</taxon>
        <taxon>Arthropoda</taxon>
        <taxon>Chelicerata</taxon>
        <taxon>Arachnida</taxon>
        <taxon>Acari</taxon>
        <taxon>Parasitiformes</taxon>
        <taxon>Ixodida</taxon>
        <taxon>Ixodoidea</taxon>
        <taxon>Ixodidae</taxon>
        <taxon>Hyalomminae</taxon>
        <taxon>Hyalomma</taxon>
    </lineage>
</organism>
<name>A0ACB7TFU7_HYAAI</name>
<evidence type="ECO:0000313" key="2">
    <source>
        <dbReference type="Proteomes" id="UP000821845"/>
    </source>
</evidence>
<gene>
    <name evidence="1" type="ORF">HPB50_025644</name>
</gene>
<proteinExistence type="predicted"/>
<sequence length="215" mass="21849">MAAVTQVVQCLITTLTSINALGAVAALIDIIGIVLGVLGANLSALTKVLMPLCAVSNVPGCITLLSPDDTCTAPINVSLPGNLNLGECLLTNLLESSSGGLDGLACALVELLTGAAANASFLLKIALGGLATTIETTIQCNMVNAASVYTKTAHVTEEAAIALALHSAKAPAVVYSDSRTAVRSFSSALVSQQANSISVRDEYLFSSCNLTELNV</sequence>
<comment type="caution">
    <text evidence="1">The sequence shown here is derived from an EMBL/GenBank/DDBJ whole genome shotgun (WGS) entry which is preliminary data.</text>
</comment>